<comment type="subcellular location">
    <subcellularLocation>
        <location evidence="1">Vacuole membrane</location>
        <topology evidence="1">Multi-pass membrane protein</topology>
    </subcellularLocation>
</comment>
<accession>A0A453PAG6</accession>
<dbReference type="EnsemblPlants" id="AET6Gv20669100.4">
    <property type="protein sequence ID" value="AET6Gv20669100.4"/>
    <property type="gene ID" value="AET6Gv20669100"/>
</dbReference>
<evidence type="ECO:0000256" key="5">
    <source>
        <dbReference type="ARBA" id="ARBA00023136"/>
    </source>
</evidence>
<evidence type="ECO:0000256" key="3">
    <source>
        <dbReference type="ARBA" id="ARBA00022692"/>
    </source>
</evidence>
<evidence type="ECO:0000256" key="2">
    <source>
        <dbReference type="ARBA" id="ARBA00006779"/>
    </source>
</evidence>
<feature type="transmembrane region" description="Helical" evidence="6">
    <location>
        <begin position="138"/>
        <end position="157"/>
    </location>
</feature>
<feature type="transmembrane region" description="Helical" evidence="6">
    <location>
        <begin position="29"/>
        <end position="49"/>
    </location>
</feature>
<dbReference type="Gramene" id="AET6Gv20669100.4">
    <property type="protein sequence ID" value="AET6Gv20669100.4"/>
    <property type="gene ID" value="AET6Gv20669100"/>
</dbReference>
<feature type="transmembrane region" description="Helical" evidence="6">
    <location>
        <begin position="94"/>
        <end position="118"/>
    </location>
</feature>
<protein>
    <recommendedName>
        <fullName evidence="7">THH1/TOM1/TOM3 domain-containing protein</fullName>
    </recommendedName>
</protein>
<evidence type="ECO:0000256" key="1">
    <source>
        <dbReference type="ARBA" id="ARBA00004128"/>
    </source>
</evidence>
<proteinExistence type="inferred from homology"/>
<comment type="similarity">
    <text evidence="2">Belongs to the plant tobamovirus multiplication TOM1 protein family.</text>
</comment>
<dbReference type="Proteomes" id="UP000015105">
    <property type="component" value="Chromosome 6D"/>
</dbReference>
<dbReference type="AlphaFoldDB" id="A0A453PAG6"/>
<reference evidence="8" key="4">
    <citation type="submission" date="2019-03" db="UniProtKB">
        <authorList>
            <consortium name="EnsemblPlants"/>
        </authorList>
    </citation>
    <scope>IDENTIFICATION</scope>
</reference>
<evidence type="ECO:0000256" key="6">
    <source>
        <dbReference type="SAM" id="Phobius"/>
    </source>
</evidence>
<dbReference type="InterPro" id="IPR009457">
    <property type="entry name" value="THH1/TOM1/TOM3_dom"/>
</dbReference>
<evidence type="ECO:0000256" key="4">
    <source>
        <dbReference type="ARBA" id="ARBA00022989"/>
    </source>
</evidence>
<keyword evidence="9" id="KW-1185">Reference proteome</keyword>
<dbReference type="PANTHER" id="PTHR31142">
    <property type="entry name" value="TOBAMOVIRUS MULTIPLICATION PROTEIN 1-LIKE ISOFORM X1"/>
    <property type="match status" value="1"/>
</dbReference>
<dbReference type="Pfam" id="PF06454">
    <property type="entry name" value="THH1_TOM1-3_dom"/>
    <property type="match status" value="1"/>
</dbReference>
<evidence type="ECO:0000259" key="7">
    <source>
        <dbReference type="Pfam" id="PF06454"/>
    </source>
</evidence>
<dbReference type="GO" id="GO:0005774">
    <property type="term" value="C:vacuolar membrane"/>
    <property type="evidence" value="ECO:0007669"/>
    <property type="project" value="UniProtKB-SubCell"/>
</dbReference>
<dbReference type="InterPro" id="IPR040226">
    <property type="entry name" value="THH1/TOM1/TOM3"/>
</dbReference>
<keyword evidence="5 6" id="KW-0472">Membrane</keyword>
<reference evidence="9" key="1">
    <citation type="journal article" date="2014" name="Science">
        <title>Ancient hybridizations among the ancestral genomes of bread wheat.</title>
        <authorList>
            <consortium name="International Wheat Genome Sequencing Consortium,"/>
            <person name="Marcussen T."/>
            <person name="Sandve S.R."/>
            <person name="Heier L."/>
            <person name="Spannagl M."/>
            <person name="Pfeifer M."/>
            <person name="Jakobsen K.S."/>
            <person name="Wulff B.B."/>
            <person name="Steuernagel B."/>
            <person name="Mayer K.F."/>
            <person name="Olsen O.A."/>
        </authorList>
    </citation>
    <scope>NUCLEOTIDE SEQUENCE [LARGE SCALE GENOMIC DNA]</scope>
    <source>
        <strain evidence="9">cv. AL8/78</strain>
    </source>
</reference>
<keyword evidence="3 6" id="KW-0812">Transmembrane</keyword>
<dbReference type="PANTHER" id="PTHR31142:SF7">
    <property type="entry name" value="OS02G0683900 PROTEIN"/>
    <property type="match status" value="1"/>
</dbReference>
<sequence>PALAPVPLPAAFAGWWEHVNGSPAWQDGIFWALAALYGLIAASSFIQVARIQHRVPEYGWTTQKVFQFLNFLVNGARCSIFAFRRQVQLVNPQIFQHVILDLPGLAFFTTYAMLALFWAEISYQARGLDTDGLRSGFYIINGVVYAMQVLVWVLLWLNPNPSMLVLSKLFIAGLQQKLSEVGRVATICSCCFLARCVMMCFAAFNKDADLDVLDHPILNFIYYLLVEIVPSALVLYILRRIPSKLKLAHYHPLSSG</sequence>
<evidence type="ECO:0000313" key="9">
    <source>
        <dbReference type="Proteomes" id="UP000015105"/>
    </source>
</evidence>
<keyword evidence="4 6" id="KW-1133">Transmembrane helix</keyword>
<feature type="transmembrane region" description="Helical" evidence="6">
    <location>
        <begin position="220"/>
        <end position="238"/>
    </location>
</feature>
<reference evidence="8" key="5">
    <citation type="journal article" date="2021" name="G3 (Bethesda)">
        <title>Aegilops tauschii genome assembly Aet v5.0 features greater sequence contiguity and improved annotation.</title>
        <authorList>
            <person name="Wang L."/>
            <person name="Zhu T."/>
            <person name="Rodriguez J.C."/>
            <person name="Deal K.R."/>
            <person name="Dubcovsky J."/>
            <person name="McGuire P.E."/>
            <person name="Lux T."/>
            <person name="Spannagl M."/>
            <person name="Mayer K.F.X."/>
            <person name="Baldrich P."/>
            <person name="Meyers B.C."/>
            <person name="Huo N."/>
            <person name="Gu Y.Q."/>
            <person name="Zhou H."/>
            <person name="Devos K.M."/>
            <person name="Bennetzen J.L."/>
            <person name="Unver T."/>
            <person name="Budak H."/>
            <person name="Gulick P.J."/>
            <person name="Galiba G."/>
            <person name="Kalapos B."/>
            <person name="Nelson D.R."/>
            <person name="Li P."/>
            <person name="You F.M."/>
            <person name="Luo M.C."/>
            <person name="Dvorak J."/>
        </authorList>
    </citation>
    <scope>NUCLEOTIDE SEQUENCE [LARGE SCALE GENOMIC DNA]</scope>
    <source>
        <strain evidence="8">cv. AL8/78</strain>
    </source>
</reference>
<reference evidence="9" key="2">
    <citation type="journal article" date="2017" name="Nat. Plants">
        <title>The Aegilops tauschii genome reveals multiple impacts of transposons.</title>
        <authorList>
            <person name="Zhao G."/>
            <person name="Zou C."/>
            <person name="Li K."/>
            <person name="Wang K."/>
            <person name="Li T."/>
            <person name="Gao L."/>
            <person name="Zhang X."/>
            <person name="Wang H."/>
            <person name="Yang Z."/>
            <person name="Liu X."/>
            <person name="Jiang W."/>
            <person name="Mao L."/>
            <person name="Kong X."/>
            <person name="Jiao Y."/>
            <person name="Jia J."/>
        </authorList>
    </citation>
    <scope>NUCLEOTIDE SEQUENCE [LARGE SCALE GENOMIC DNA]</scope>
    <source>
        <strain evidence="9">cv. AL8/78</strain>
    </source>
</reference>
<name>A0A453PAG6_AEGTS</name>
<evidence type="ECO:0000313" key="8">
    <source>
        <dbReference type="EnsemblPlants" id="AET6Gv20669100.4"/>
    </source>
</evidence>
<feature type="domain" description="THH1/TOM1/TOM3" evidence="7">
    <location>
        <begin position="13"/>
        <end position="174"/>
    </location>
</feature>
<reference evidence="8" key="3">
    <citation type="journal article" date="2017" name="Nature">
        <title>Genome sequence of the progenitor of the wheat D genome Aegilops tauschii.</title>
        <authorList>
            <person name="Luo M.C."/>
            <person name="Gu Y.Q."/>
            <person name="Puiu D."/>
            <person name="Wang H."/>
            <person name="Twardziok S.O."/>
            <person name="Deal K.R."/>
            <person name="Huo N."/>
            <person name="Zhu T."/>
            <person name="Wang L."/>
            <person name="Wang Y."/>
            <person name="McGuire P.E."/>
            <person name="Liu S."/>
            <person name="Long H."/>
            <person name="Ramasamy R.K."/>
            <person name="Rodriguez J.C."/>
            <person name="Van S.L."/>
            <person name="Yuan L."/>
            <person name="Wang Z."/>
            <person name="Xia Z."/>
            <person name="Xiao L."/>
            <person name="Anderson O.D."/>
            <person name="Ouyang S."/>
            <person name="Liang Y."/>
            <person name="Zimin A.V."/>
            <person name="Pertea G."/>
            <person name="Qi P."/>
            <person name="Bennetzen J.L."/>
            <person name="Dai X."/>
            <person name="Dawson M.W."/>
            <person name="Muller H.G."/>
            <person name="Kugler K."/>
            <person name="Rivarola-Duarte L."/>
            <person name="Spannagl M."/>
            <person name="Mayer K.F.X."/>
            <person name="Lu F.H."/>
            <person name="Bevan M.W."/>
            <person name="Leroy P."/>
            <person name="Li P."/>
            <person name="You F.M."/>
            <person name="Sun Q."/>
            <person name="Liu Z."/>
            <person name="Lyons E."/>
            <person name="Wicker T."/>
            <person name="Salzberg S.L."/>
            <person name="Devos K.M."/>
            <person name="Dvorak J."/>
        </authorList>
    </citation>
    <scope>NUCLEOTIDE SEQUENCE [LARGE SCALE GENOMIC DNA]</scope>
    <source>
        <strain evidence="8">cv. AL8/78</strain>
    </source>
</reference>
<organism evidence="8 9">
    <name type="scientific">Aegilops tauschii subsp. strangulata</name>
    <name type="common">Goatgrass</name>
    <dbReference type="NCBI Taxonomy" id="200361"/>
    <lineage>
        <taxon>Eukaryota</taxon>
        <taxon>Viridiplantae</taxon>
        <taxon>Streptophyta</taxon>
        <taxon>Embryophyta</taxon>
        <taxon>Tracheophyta</taxon>
        <taxon>Spermatophyta</taxon>
        <taxon>Magnoliopsida</taxon>
        <taxon>Liliopsida</taxon>
        <taxon>Poales</taxon>
        <taxon>Poaceae</taxon>
        <taxon>BOP clade</taxon>
        <taxon>Pooideae</taxon>
        <taxon>Triticodae</taxon>
        <taxon>Triticeae</taxon>
        <taxon>Triticinae</taxon>
        <taxon>Aegilops</taxon>
    </lineage>
</organism>
<feature type="transmembrane region" description="Helical" evidence="6">
    <location>
        <begin position="184"/>
        <end position="204"/>
    </location>
</feature>